<feature type="transmembrane region" description="Helical" evidence="1">
    <location>
        <begin position="93"/>
        <end position="115"/>
    </location>
</feature>
<dbReference type="Proteomes" id="UP000051999">
    <property type="component" value="Unassembled WGS sequence"/>
</dbReference>
<keyword evidence="1" id="KW-0812">Transmembrane</keyword>
<dbReference type="OrthoDB" id="9883617at2"/>
<dbReference type="RefSeq" id="WP_017262058.1">
    <property type="nucleotide sequence ID" value="NZ_AUAW01000001.1"/>
</dbReference>
<proteinExistence type="predicted"/>
<dbReference type="STRING" id="1114972.FD35_GL000049"/>
<dbReference type="AlphaFoldDB" id="A0A0R1RPX2"/>
<organism evidence="2 3">
    <name type="scientific">Furfurilactobacillus rossiae DSM 15814</name>
    <dbReference type="NCBI Taxonomy" id="1114972"/>
    <lineage>
        <taxon>Bacteria</taxon>
        <taxon>Bacillati</taxon>
        <taxon>Bacillota</taxon>
        <taxon>Bacilli</taxon>
        <taxon>Lactobacillales</taxon>
        <taxon>Lactobacillaceae</taxon>
        <taxon>Furfurilactobacillus</taxon>
    </lineage>
</organism>
<feature type="transmembrane region" description="Helical" evidence="1">
    <location>
        <begin position="12"/>
        <end position="29"/>
    </location>
</feature>
<sequence length="131" mass="15337">MAQKMTSLFKSFLTSFSIGNFFIVLNLLISRIPHIHQLIIEVWIFCLSLTFINLLQWLSIKPVIKYALIIVFTSIIYLIFAGIFHWMPLTTVSISLTFVGFATWYIVSWLGYWLYSRWLANSVNHDLKAQQ</sequence>
<evidence type="ECO:0000313" key="2">
    <source>
        <dbReference type="EMBL" id="KRL57044.1"/>
    </source>
</evidence>
<keyword evidence="1" id="KW-0472">Membrane</keyword>
<evidence type="ECO:0000256" key="1">
    <source>
        <dbReference type="SAM" id="Phobius"/>
    </source>
</evidence>
<comment type="caution">
    <text evidence="2">The sequence shown here is derived from an EMBL/GenBank/DDBJ whole genome shotgun (WGS) entry which is preliminary data.</text>
</comment>
<gene>
    <name evidence="2" type="ORF">FD35_GL000049</name>
</gene>
<feature type="transmembrane region" description="Helical" evidence="1">
    <location>
        <begin position="35"/>
        <end position="55"/>
    </location>
</feature>
<dbReference type="PATRIC" id="fig|1114972.6.peg.48"/>
<protein>
    <recommendedName>
        <fullName evidence="4">DUF3021 domain-containing protein</fullName>
    </recommendedName>
</protein>
<evidence type="ECO:0000313" key="3">
    <source>
        <dbReference type="Proteomes" id="UP000051999"/>
    </source>
</evidence>
<dbReference type="EMBL" id="AZFF01000001">
    <property type="protein sequence ID" value="KRL57044.1"/>
    <property type="molecule type" value="Genomic_DNA"/>
</dbReference>
<keyword evidence="3" id="KW-1185">Reference proteome</keyword>
<feature type="transmembrane region" description="Helical" evidence="1">
    <location>
        <begin position="67"/>
        <end position="87"/>
    </location>
</feature>
<accession>A0A0R1RPX2</accession>
<evidence type="ECO:0008006" key="4">
    <source>
        <dbReference type="Google" id="ProtNLM"/>
    </source>
</evidence>
<name>A0A0R1RPX2_9LACO</name>
<reference evidence="2 3" key="1">
    <citation type="journal article" date="2015" name="Genome Announc.">
        <title>Expanding the biotechnology potential of lactobacilli through comparative genomics of 213 strains and associated genera.</title>
        <authorList>
            <person name="Sun Z."/>
            <person name="Harris H.M."/>
            <person name="McCann A."/>
            <person name="Guo C."/>
            <person name="Argimon S."/>
            <person name="Zhang W."/>
            <person name="Yang X."/>
            <person name="Jeffery I.B."/>
            <person name="Cooney J.C."/>
            <person name="Kagawa T.F."/>
            <person name="Liu W."/>
            <person name="Song Y."/>
            <person name="Salvetti E."/>
            <person name="Wrobel A."/>
            <person name="Rasinkangas P."/>
            <person name="Parkhill J."/>
            <person name="Rea M.C."/>
            <person name="O'Sullivan O."/>
            <person name="Ritari J."/>
            <person name="Douillard F.P."/>
            <person name="Paul Ross R."/>
            <person name="Yang R."/>
            <person name="Briner A.E."/>
            <person name="Felis G.E."/>
            <person name="de Vos W.M."/>
            <person name="Barrangou R."/>
            <person name="Klaenhammer T.R."/>
            <person name="Caufield P.W."/>
            <person name="Cui Y."/>
            <person name="Zhang H."/>
            <person name="O'Toole P.W."/>
        </authorList>
    </citation>
    <scope>NUCLEOTIDE SEQUENCE [LARGE SCALE GENOMIC DNA]</scope>
    <source>
        <strain evidence="2 3">DSM 15814</strain>
    </source>
</reference>
<keyword evidence="1" id="KW-1133">Transmembrane helix</keyword>